<dbReference type="PANTHER" id="PTHR30055">
    <property type="entry name" value="HTH-TYPE TRANSCRIPTIONAL REGULATOR RUTR"/>
    <property type="match status" value="1"/>
</dbReference>
<sequence>MGVTWAIIYGERMTKTDDRRSRRREQTRARLIDAARTLMAERGFNEVGIAEITEAADLGTGTFYNYFSSREQMQAAVAEDSVEKVGDILDREVSSLEDPAEAFAGSLRHLVRHALSDRVWGGFLVQMGAAHPALVRILGPRARRDLLRGLESGRFTIDDLDLATTCTFGSLIASIQLAMDSEPREDRDQIFARAMLRMVGVPAGEAAEVAARPLPEIDLT</sequence>
<proteinExistence type="predicted"/>
<feature type="DNA-binding region" description="H-T-H motif" evidence="4">
    <location>
        <begin position="48"/>
        <end position="67"/>
    </location>
</feature>
<keyword evidence="2 4" id="KW-0238">DNA-binding</keyword>
<dbReference type="PANTHER" id="PTHR30055:SF234">
    <property type="entry name" value="HTH-TYPE TRANSCRIPTIONAL REGULATOR BETI"/>
    <property type="match status" value="1"/>
</dbReference>
<dbReference type="GO" id="GO:0000976">
    <property type="term" value="F:transcription cis-regulatory region binding"/>
    <property type="evidence" value="ECO:0007669"/>
    <property type="project" value="TreeGrafter"/>
</dbReference>
<keyword evidence="1" id="KW-0805">Transcription regulation</keyword>
<gene>
    <name evidence="6" type="ORF">EAH68_03450</name>
</gene>
<dbReference type="InterPro" id="IPR050109">
    <property type="entry name" value="HTH-type_TetR-like_transc_reg"/>
</dbReference>
<dbReference type="Pfam" id="PF21306">
    <property type="entry name" value="TetR_C_40"/>
    <property type="match status" value="1"/>
</dbReference>
<dbReference type="InterPro" id="IPR009057">
    <property type="entry name" value="Homeodomain-like_sf"/>
</dbReference>
<dbReference type="InterPro" id="IPR049513">
    <property type="entry name" value="TetR_C_40"/>
</dbReference>
<comment type="caution">
    <text evidence="6">The sequence shown here is derived from an EMBL/GenBank/DDBJ whole genome shotgun (WGS) entry which is preliminary data.</text>
</comment>
<organism evidence="6 7">
    <name type="scientific">Corynebacterium hylobatis</name>
    <dbReference type="NCBI Taxonomy" id="1859290"/>
    <lineage>
        <taxon>Bacteria</taxon>
        <taxon>Bacillati</taxon>
        <taxon>Actinomycetota</taxon>
        <taxon>Actinomycetes</taxon>
        <taxon>Mycobacteriales</taxon>
        <taxon>Corynebacteriaceae</taxon>
        <taxon>Corynebacterium</taxon>
    </lineage>
</organism>
<name>A0A3S0BIU5_9CORY</name>
<dbReference type="Pfam" id="PF00440">
    <property type="entry name" value="TetR_N"/>
    <property type="match status" value="1"/>
</dbReference>
<dbReference type="SUPFAM" id="SSF46689">
    <property type="entry name" value="Homeodomain-like"/>
    <property type="match status" value="1"/>
</dbReference>
<evidence type="ECO:0000313" key="6">
    <source>
        <dbReference type="EMBL" id="RSZ64670.1"/>
    </source>
</evidence>
<dbReference type="EMBL" id="RXHJ01000004">
    <property type="protein sequence ID" value="RSZ64670.1"/>
    <property type="molecule type" value="Genomic_DNA"/>
</dbReference>
<evidence type="ECO:0000256" key="4">
    <source>
        <dbReference type="PROSITE-ProRule" id="PRU00335"/>
    </source>
</evidence>
<evidence type="ECO:0000259" key="5">
    <source>
        <dbReference type="PROSITE" id="PS50977"/>
    </source>
</evidence>
<dbReference type="InterPro" id="IPR001647">
    <property type="entry name" value="HTH_TetR"/>
</dbReference>
<evidence type="ECO:0000256" key="3">
    <source>
        <dbReference type="ARBA" id="ARBA00023163"/>
    </source>
</evidence>
<reference evidence="6 7" key="1">
    <citation type="submission" date="2018-12" db="EMBL/GenBank/DDBJ databases">
        <title>YIM 101343 draft genome.</title>
        <authorList>
            <person name="Chen X."/>
        </authorList>
    </citation>
    <scope>NUCLEOTIDE SEQUENCE [LARGE SCALE GENOMIC DNA]</scope>
    <source>
        <strain evidence="6 7">YIM 101343</strain>
    </source>
</reference>
<dbReference type="AlphaFoldDB" id="A0A3S0BIU5"/>
<accession>A0A3S0BIU5</accession>
<dbReference type="PROSITE" id="PS50977">
    <property type="entry name" value="HTH_TETR_2"/>
    <property type="match status" value="1"/>
</dbReference>
<dbReference type="GO" id="GO:0003700">
    <property type="term" value="F:DNA-binding transcription factor activity"/>
    <property type="evidence" value="ECO:0007669"/>
    <property type="project" value="TreeGrafter"/>
</dbReference>
<evidence type="ECO:0000256" key="1">
    <source>
        <dbReference type="ARBA" id="ARBA00023015"/>
    </source>
</evidence>
<keyword evidence="3" id="KW-0804">Transcription</keyword>
<feature type="domain" description="HTH tetR-type" evidence="5">
    <location>
        <begin position="25"/>
        <end position="85"/>
    </location>
</feature>
<dbReference type="PRINTS" id="PR00455">
    <property type="entry name" value="HTHTETR"/>
</dbReference>
<evidence type="ECO:0000256" key="2">
    <source>
        <dbReference type="ARBA" id="ARBA00023125"/>
    </source>
</evidence>
<keyword evidence="7" id="KW-1185">Reference proteome</keyword>
<protein>
    <submittedName>
        <fullName evidence="6">TetR/AcrR family transcriptional regulator</fullName>
    </submittedName>
</protein>
<dbReference type="Proteomes" id="UP000274907">
    <property type="component" value="Unassembled WGS sequence"/>
</dbReference>
<evidence type="ECO:0000313" key="7">
    <source>
        <dbReference type="Proteomes" id="UP000274907"/>
    </source>
</evidence>
<dbReference type="Gene3D" id="1.10.357.10">
    <property type="entry name" value="Tetracycline Repressor, domain 2"/>
    <property type="match status" value="1"/>
</dbReference>
<dbReference type="OrthoDB" id="3481545at2"/>